<sequence>MVLLASLLYLLLVSFVAALVVVPHWRQRLIERAGALWSYGLQTLGQGGSRIKCIRMSWPFVWKALELLTGGLSRNWRWLSVATGVLILVPCLAIWLRHHNAYDGFDHTESREINPQIAALLQGERLVPPAPLPPDLFLTRDVERDRPSTSSANRDWALLDEEFRNRLLAVYRIMREEHGIEMVLLEGYRSAQRQAQLAGMGPTVTQAGAGESYHQYGLAADSAFLFDGRVVISERDPRAAKAYELFGEVARTAGLVWGGGWRTLKDLGHVELRRPGVIRQKTAAHSSH</sequence>
<evidence type="ECO:0000259" key="2">
    <source>
        <dbReference type="Pfam" id="PF13539"/>
    </source>
</evidence>
<evidence type="ECO:0000313" key="4">
    <source>
        <dbReference type="Proteomes" id="UP001606099"/>
    </source>
</evidence>
<protein>
    <submittedName>
        <fullName evidence="3">M15 family metallopeptidase</fullName>
    </submittedName>
</protein>
<dbReference type="InterPro" id="IPR009045">
    <property type="entry name" value="Zn_M74/Hedgehog-like"/>
</dbReference>
<keyword evidence="1" id="KW-0472">Membrane</keyword>
<dbReference type="SUPFAM" id="SSF55166">
    <property type="entry name" value="Hedgehog/DD-peptidase"/>
    <property type="match status" value="1"/>
</dbReference>
<feature type="transmembrane region" description="Helical" evidence="1">
    <location>
        <begin position="76"/>
        <end position="96"/>
    </location>
</feature>
<gene>
    <name evidence="3" type="ORF">ACG0Z6_02670</name>
</gene>
<keyword evidence="4" id="KW-1185">Reference proteome</keyword>
<evidence type="ECO:0000313" key="3">
    <source>
        <dbReference type="EMBL" id="MFG6447143.1"/>
    </source>
</evidence>
<dbReference type="RefSeq" id="WP_394458516.1">
    <property type="nucleotide sequence ID" value="NZ_JBIGHZ010000001.1"/>
</dbReference>
<dbReference type="Pfam" id="PF13539">
    <property type="entry name" value="Peptidase_M15_4"/>
    <property type="match status" value="1"/>
</dbReference>
<dbReference type="Proteomes" id="UP001606099">
    <property type="component" value="Unassembled WGS sequence"/>
</dbReference>
<keyword evidence="1" id="KW-0812">Transmembrane</keyword>
<organism evidence="3 4">
    <name type="scientific">Roseateles rivi</name>
    <dbReference type="NCBI Taxonomy" id="3299028"/>
    <lineage>
        <taxon>Bacteria</taxon>
        <taxon>Pseudomonadati</taxon>
        <taxon>Pseudomonadota</taxon>
        <taxon>Betaproteobacteria</taxon>
        <taxon>Burkholderiales</taxon>
        <taxon>Sphaerotilaceae</taxon>
        <taxon>Roseateles</taxon>
    </lineage>
</organism>
<reference evidence="3 4" key="1">
    <citation type="submission" date="2024-08" db="EMBL/GenBank/DDBJ databases">
        <authorList>
            <person name="Lu H."/>
        </authorList>
    </citation>
    <scope>NUCLEOTIDE SEQUENCE [LARGE SCALE GENOMIC DNA]</scope>
    <source>
        <strain evidence="3 4">BYS180W</strain>
    </source>
</reference>
<evidence type="ECO:0000256" key="1">
    <source>
        <dbReference type="SAM" id="Phobius"/>
    </source>
</evidence>
<accession>A0ABW7FS51</accession>
<feature type="domain" description="Peptidase M15C" evidence="2">
    <location>
        <begin position="208"/>
        <end position="272"/>
    </location>
</feature>
<name>A0ABW7FS51_9BURK</name>
<comment type="caution">
    <text evidence="3">The sequence shown here is derived from an EMBL/GenBank/DDBJ whole genome shotgun (WGS) entry which is preliminary data.</text>
</comment>
<dbReference type="CDD" id="cd14845">
    <property type="entry name" value="L-Ala-D-Glu_peptidase_like"/>
    <property type="match status" value="1"/>
</dbReference>
<proteinExistence type="predicted"/>
<dbReference type="InterPro" id="IPR039561">
    <property type="entry name" value="Peptidase_M15C"/>
</dbReference>
<dbReference type="Gene3D" id="3.30.1380.10">
    <property type="match status" value="1"/>
</dbReference>
<dbReference type="EMBL" id="JBIGHZ010000001">
    <property type="protein sequence ID" value="MFG6447143.1"/>
    <property type="molecule type" value="Genomic_DNA"/>
</dbReference>
<keyword evidence="1" id="KW-1133">Transmembrane helix</keyword>